<keyword evidence="3" id="KW-1185">Reference proteome</keyword>
<dbReference type="Proteomes" id="UP000242188">
    <property type="component" value="Unassembled WGS sequence"/>
</dbReference>
<accession>A0A210PJ01</accession>
<protein>
    <recommendedName>
        <fullName evidence="4">Sterile alpha motif domain-containing protein 3</fullName>
    </recommendedName>
</protein>
<sequence length="293" mass="33244">MSQRAKRKTAMMTAEVVPGPSTTALERTVKEAVNIEISPEKKAKVSSGESSSSGEEKSPEEIQLYMEETFDIRRTFITMEMPTVATLKETYPQLFQGRQMLAEFQRVTNIDIDHTIQEYCVKYANAIIDIAKHVSGSNPILRQADTIKQQNAALKQYWDMVTALCLVPLLLKENLVEMVREIGEEDTVDPKGKIVPILVSKGPLFHSDEFVLVVEEEIVQEFEEFTIAFATLFASYWVFNMQYPKTLHNTYNFMQKSVLQLRDGSPLPPPCKQLVQRLQKAGVPGQHKGKNTR</sequence>
<evidence type="ECO:0000313" key="2">
    <source>
        <dbReference type="EMBL" id="OWF36396.1"/>
    </source>
</evidence>
<evidence type="ECO:0000256" key="1">
    <source>
        <dbReference type="SAM" id="MobiDB-lite"/>
    </source>
</evidence>
<evidence type="ECO:0000313" key="3">
    <source>
        <dbReference type="Proteomes" id="UP000242188"/>
    </source>
</evidence>
<dbReference type="PANTHER" id="PTHR31025">
    <property type="entry name" value="SI:CH211-196P9.1-RELATED"/>
    <property type="match status" value="1"/>
</dbReference>
<dbReference type="STRING" id="6573.A0A210PJ01"/>
<evidence type="ECO:0008006" key="4">
    <source>
        <dbReference type="Google" id="ProtNLM"/>
    </source>
</evidence>
<name>A0A210PJ01_MIZYE</name>
<dbReference type="PANTHER" id="PTHR31025:SF9">
    <property type="entry name" value="SI:DKEY-286J15.1"/>
    <property type="match status" value="1"/>
</dbReference>
<proteinExistence type="predicted"/>
<feature type="region of interest" description="Disordered" evidence="1">
    <location>
        <begin position="1"/>
        <end position="23"/>
    </location>
</feature>
<gene>
    <name evidence="2" type="ORF">KP79_PYT03208</name>
</gene>
<dbReference type="OrthoDB" id="6512834at2759"/>
<feature type="region of interest" description="Disordered" evidence="1">
    <location>
        <begin position="36"/>
        <end position="62"/>
    </location>
</feature>
<dbReference type="AlphaFoldDB" id="A0A210PJ01"/>
<organism evidence="2 3">
    <name type="scientific">Mizuhopecten yessoensis</name>
    <name type="common">Japanese scallop</name>
    <name type="synonym">Patinopecten yessoensis</name>
    <dbReference type="NCBI Taxonomy" id="6573"/>
    <lineage>
        <taxon>Eukaryota</taxon>
        <taxon>Metazoa</taxon>
        <taxon>Spiralia</taxon>
        <taxon>Lophotrochozoa</taxon>
        <taxon>Mollusca</taxon>
        <taxon>Bivalvia</taxon>
        <taxon>Autobranchia</taxon>
        <taxon>Pteriomorphia</taxon>
        <taxon>Pectinida</taxon>
        <taxon>Pectinoidea</taxon>
        <taxon>Pectinidae</taxon>
        <taxon>Mizuhopecten</taxon>
    </lineage>
</organism>
<dbReference type="EMBL" id="NEDP02076626">
    <property type="protein sequence ID" value="OWF36396.1"/>
    <property type="molecule type" value="Genomic_DNA"/>
</dbReference>
<reference evidence="2 3" key="1">
    <citation type="journal article" date="2017" name="Nat. Ecol. Evol.">
        <title>Scallop genome provides insights into evolution of bilaterian karyotype and development.</title>
        <authorList>
            <person name="Wang S."/>
            <person name="Zhang J."/>
            <person name="Jiao W."/>
            <person name="Li J."/>
            <person name="Xun X."/>
            <person name="Sun Y."/>
            <person name="Guo X."/>
            <person name="Huan P."/>
            <person name="Dong B."/>
            <person name="Zhang L."/>
            <person name="Hu X."/>
            <person name="Sun X."/>
            <person name="Wang J."/>
            <person name="Zhao C."/>
            <person name="Wang Y."/>
            <person name="Wang D."/>
            <person name="Huang X."/>
            <person name="Wang R."/>
            <person name="Lv J."/>
            <person name="Li Y."/>
            <person name="Zhang Z."/>
            <person name="Liu B."/>
            <person name="Lu W."/>
            <person name="Hui Y."/>
            <person name="Liang J."/>
            <person name="Zhou Z."/>
            <person name="Hou R."/>
            <person name="Li X."/>
            <person name="Liu Y."/>
            <person name="Li H."/>
            <person name="Ning X."/>
            <person name="Lin Y."/>
            <person name="Zhao L."/>
            <person name="Xing Q."/>
            <person name="Dou J."/>
            <person name="Li Y."/>
            <person name="Mao J."/>
            <person name="Guo H."/>
            <person name="Dou H."/>
            <person name="Li T."/>
            <person name="Mu C."/>
            <person name="Jiang W."/>
            <person name="Fu Q."/>
            <person name="Fu X."/>
            <person name="Miao Y."/>
            <person name="Liu J."/>
            <person name="Yu Q."/>
            <person name="Li R."/>
            <person name="Liao H."/>
            <person name="Li X."/>
            <person name="Kong Y."/>
            <person name="Jiang Z."/>
            <person name="Chourrout D."/>
            <person name="Li R."/>
            <person name="Bao Z."/>
        </authorList>
    </citation>
    <scope>NUCLEOTIDE SEQUENCE [LARGE SCALE GENOMIC DNA]</scope>
    <source>
        <strain evidence="2 3">PY_sf001</strain>
    </source>
</reference>
<comment type="caution">
    <text evidence="2">The sequence shown here is derived from an EMBL/GenBank/DDBJ whole genome shotgun (WGS) entry which is preliminary data.</text>
</comment>